<name>A0A8E2AUT2_9APHY</name>
<protein>
    <submittedName>
        <fullName evidence="1">Uncharacterized protein</fullName>
    </submittedName>
</protein>
<dbReference type="Proteomes" id="UP000250043">
    <property type="component" value="Unassembled WGS sequence"/>
</dbReference>
<organism evidence="1 2">
    <name type="scientific">Obba rivulosa</name>
    <dbReference type="NCBI Taxonomy" id="1052685"/>
    <lineage>
        <taxon>Eukaryota</taxon>
        <taxon>Fungi</taxon>
        <taxon>Dikarya</taxon>
        <taxon>Basidiomycota</taxon>
        <taxon>Agaricomycotina</taxon>
        <taxon>Agaricomycetes</taxon>
        <taxon>Polyporales</taxon>
        <taxon>Gelatoporiaceae</taxon>
        <taxon>Obba</taxon>
    </lineage>
</organism>
<evidence type="ECO:0000313" key="1">
    <source>
        <dbReference type="EMBL" id="OCH91366.1"/>
    </source>
</evidence>
<dbReference type="AlphaFoldDB" id="A0A8E2AUT2"/>
<proteinExistence type="predicted"/>
<reference evidence="1 2" key="1">
    <citation type="submission" date="2016-07" db="EMBL/GenBank/DDBJ databases">
        <title>Draft genome of the white-rot fungus Obba rivulosa 3A-2.</title>
        <authorList>
            <consortium name="DOE Joint Genome Institute"/>
            <person name="Miettinen O."/>
            <person name="Riley R."/>
            <person name="Acob R."/>
            <person name="Barry K."/>
            <person name="Cullen D."/>
            <person name="De Vries R."/>
            <person name="Hainaut M."/>
            <person name="Hatakka A."/>
            <person name="Henrissat B."/>
            <person name="Hilden K."/>
            <person name="Kuo R."/>
            <person name="Labutti K."/>
            <person name="Lipzen A."/>
            <person name="Makela M.R."/>
            <person name="Sandor L."/>
            <person name="Spatafora J.W."/>
            <person name="Grigoriev I.V."/>
            <person name="Hibbett D.S."/>
        </authorList>
    </citation>
    <scope>NUCLEOTIDE SEQUENCE [LARGE SCALE GENOMIC DNA]</scope>
    <source>
        <strain evidence="1 2">3A-2</strain>
    </source>
</reference>
<accession>A0A8E2AUT2</accession>
<keyword evidence="2" id="KW-1185">Reference proteome</keyword>
<gene>
    <name evidence="1" type="ORF">OBBRIDRAFT_526706</name>
</gene>
<evidence type="ECO:0000313" key="2">
    <source>
        <dbReference type="Proteomes" id="UP000250043"/>
    </source>
</evidence>
<dbReference type="EMBL" id="KV722386">
    <property type="protein sequence ID" value="OCH91366.1"/>
    <property type="molecule type" value="Genomic_DNA"/>
</dbReference>
<sequence length="258" mass="26741">MSEPGYYSGRHGRRRGRRYSLPAMVDRTTDAFRTGFNHSMGGVAIGREAVGGAGMPYGAGAFVQDPRLTGTMYGGGINGAYDGRNVAGSYYGGMPVDQYANGATVVSAQPRAAGVYGAAAPLVIMSPQTTVGGMPMQAGVAPQMVAQGAPLAQPGFSAVMNQYGTAVVPSQSPMAYVRAMVATVRAMVATVRAMVATIRAMVVTVWAMGAAAQVMVATVRAMGAMVRAIVQDMGWELGPTERGHIPGTAGCRCHKARR</sequence>